<keyword evidence="4 7" id="KW-0256">Endoplasmic reticulum</keyword>
<dbReference type="GO" id="GO:0005789">
    <property type="term" value="C:endoplasmic reticulum membrane"/>
    <property type="evidence" value="ECO:0007669"/>
    <property type="project" value="UniProtKB-SubCell"/>
</dbReference>
<dbReference type="InParanoid" id="J4HYY1"/>
<evidence type="ECO:0000313" key="10">
    <source>
        <dbReference type="Proteomes" id="UP000006352"/>
    </source>
</evidence>
<evidence type="ECO:0000256" key="4">
    <source>
        <dbReference type="ARBA" id="ARBA00022824"/>
    </source>
</evidence>
<protein>
    <recommendedName>
        <fullName evidence="7">Efficient mitochondria targeting-associated protein 19</fullName>
    </recommendedName>
</protein>
<accession>J4HYY1</accession>
<dbReference type="AlphaFoldDB" id="J4HYY1"/>
<feature type="transmembrane region" description="Helical" evidence="7">
    <location>
        <begin position="105"/>
        <end position="132"/>
    </location>
</feature>
<dbReference type="Proteomes" id="UP000006352">
    <property type="component" value="Unassembled WGS sequence"/>
</dbReference>
<evidence type="ECO:0000313" key="9">
    <source>
        <dbReference type="EMBL" id="CCM04167.1"/>
    </source>
</evidence>
<dbReference type="InterPro" id="IPR033118">
    <property type="entry name" value="EXPERA"/>
</dbReference>
<dbReference type="STRING" id="599839.J4HYY1"/>
<dbReference type="InterPro" id="IPR051987">
    <property type="entry name" value="Sigma-2_receptor-like"/>
</dbReference>
<sequence>MSKKSLVSRPLDLLYFSFFAMHATATILMDLQVIYPPSLVPPFMKALTDFYISNYGDPLIGGVMGLLGRKEDFVWFHTFVMVEAFFQLPVFFIGMRGLWKDSRSIYVLLLVYATSATITALPCVTVLLATPFTSPETIAANIVSITPAQRTMLLSSYIPFFLLPLLMVVDLSFRVLKLVNAGVAAERAAKQK</sequence>
<evidence type="ECO:0000256" key="7">
    <source>
        <dbReference type="PIRNR" id="PIRNR031032"/>
    </source>
</evidence>
<gene>
    <name evidence="9" type="ORF">FIBRA_06329</name>
</gene>
<dbReference type="PIRSF" id="PIRSF031032">
    <property type="entry name" value="TMP_97_prd"/>
    <property type="match status" value="1"/>
</dbReference>
<evidence type="ECO:0000256" key="3">
    <source>
        <dbReference type="ARBA" id="ARBA00022692"/>
    </source>
</evidence>
<name>J4HYY1_9APHY</name>
<reference evidence="9 10" key="1">
    <citation type="journal article" date="2012" name="Appl. Environ. Microbiol.">
        <title>Short-read sequencing for genomic analysis of the brown rot fungus Fibroporia radiculosa.</title>
        <authorList>
            <person name="Tang J.D."/>
            <person name="Perkins A.D."/>
            <person name="Sonstegard T.S."/>
            <person name="Schroeder S.G."/>
            <person name="Burgess S.C."/>
            <person name="Diehl S.V."/>
        </authorList>
    </citation>
    <scope>NUCLEOTIDE SEQUENCE [LARGE SCALE GENOMIC DNA]</scope>
    <source>
        <strain evidence="9 10">TFFH 294</strain>
    </source>
</reference>
<dbReference type="PANTHER" id="PTHR31204:SF1">
    <property type="entry name" value="SIGMA INTRACELLULAR RECEPTOR 2"/>
    <property type="match status" value="1"/>
</dbReference>
<dbReference type="Pfam" id="PF05241">
    <property type="entry name" value="EBP"/>
    <property type="match status" value="1"/>
</dbReference>
<keyword evidence="6 7" id="KW-0472">Membrane</keyword>
<evidence type="ECO:0000256" key="2">
    <source>
        <dbReference type="ARBA" id="ARBA00009096"/>
    </source>
</evidence>
<feature type="domain" description="EXPERA" evidence="8">
    <location>
        <begin position="11"/>
        <end position="168"/>
    </location>
</feature>
<dbReference type="RefSeq" id="XP_012183450.1">
    <property type="nucleotide sequence ID" value="XM_012328060.1"/>
</dbReference>
<evidence type="ECO:0000256" key="5">
    <source>
        <dbReference type="ARBA" id="ARBA00022989"/>
    </source>
</evidence>
<dbReference type="GeneID" id="24099078"/>
<dbReference type="FunCoup" id="J4HYY1">
    <property type="interactions" value="111"/>
</dbReference>
<evidence type="ECO:0000259" key="8">
    <source>
        <dbReference type="PROSITE" id="PS51751"/>
    </source>
</evidence>
<dbReference type="HOGENOM" id="CLU_086812_3_0_1"/>
<dbReference type="EMBL" id="HE797144">
    <property type="protein sequence ID" value="CCM04167.1"/>
    <property type="molecule type" value="Genomic_DNA"/>
</dbReference>
<dbReference type="PROSITE" id="PS51751">
    <property type="entry name" value="EXPERA"/>
    <property type="match status" value="1"/>
</dbReference>
<feature type="transmembrane region" description="Helical" evidence="7">
    <location>
        <begin position="152"/>
        <end position="173"/>
    </location>
</feature>
<dbReference type="OrthoDB" id="433124at2759"/>
<keyword evidence="10" id="KW-1185">Reference proteome</keyword>
<comment type="similarity">
    <text evidence="2">Belongs to the TMEM97/sigma-2 receptor family.</text>
</comment>
<proteinExistence type="inferred from homology"/>
<evidence type="ECO:0000256" key="1">
    <source>
        <dbReference type="ARBA" id="ARBA00004477"/>
    </source>
</evidence>
<feature type="transmembrane region" description="Helical" evidence="7">
    <location>
        <begin position="12"/>
        <end position="35"/>
    </location>
</feature>
<organism evidence="9 10">
    <name type="scientific">Fibroporia radiculosa</name>
    <dbReference type="NCBI Taxonomy" id="599839"/>
    <lineage>
        <taxon>Eukaryota</taxon>
        <taxon>Fungi</taxon>
        <taxon>Dikarya</taxon>
        <taxon>Basidiomycota</taxon>
        <taxon>Agaricomycotina</taxon>
        <taxon>Agaricomycetes</taxon>
        <taxon>Polyporales</taxon>
        <taxon>Fibroporiaceae</taxon>
        <taxon>Fibroporia</taxon>
    </lineage>
</organism>
<keyword evidence="3 7" id="KW-0812">Transmembrane</keyword>
<comment type="subcellular location">
    <subcellularLocation>
        <location evidence="1">Endoplasmic reticulum membrane</location>
        <topology evidence="1">Multi-pass membrane protein</topology>
    </subcellularLocation>
</comment>
<evidence type="ECO:0000256" key="6">
    <source>
        <dbReference type="ARBA" id="ARBA00023136"/>
    </source>
</evidence>
<keyword evidence="5 7" id="KW-1133">Transmembrane helix</keyword>
<dbReference type="PANTHER" id="PTHR31204">
    <property type="entry name" value="SIGMA INTRACELLULAR RECEPTOR 2"/>
    <property type="match status" value="1"/>
</dbReference>
<feature type="transmembrane region" description="Helical" evidence="7">
    <location>
        <begin position="73"/>
        <end position="93"/>
    </location>
</feature>
<dbReference type="InterPro" id="IPR016964">
    <property type="entry name" value="Sigma2_recept"/>
</dbReference>